<keyword evidence="4" id="KW-1185">Reference proteome</keyword>
<evidence type="ECO:0000313" key="4">
    <source>
        <dbReference type="Proteomes" id="UP000070121"/>
    </source>
</evidence>
<dbReference type="PANTHER" id="PTHR24148">
    <property type="entry name" value="ANKYRIN REPEAT DOMAIN-CONTAINING PROTEIN 39 HOMOLOG-RELATED"/>
    <property type="match status" value="1"/>
</dbReference>
<feature type="region of interest" description="Disordered" evidence="1">
    <location>
        <begin position="111"/>
        <end position="134"/>
    </location>
</feature>
<dbReference type="PANTHER" id="PTHR24148:SF73">
    <property type="entry name" value="HET DOMAIN PROTEIN (AFU_ORTHOLOGUE AFUA_8G01020)"/>
    <property type="match status" value="1"/>
</dbReference>
<protein>
    <recommendedName>
        <fullName evidence="2">Heterokaryon incompatibility domain-containing protein</fullName>
    </recommendedName>
</protein>
<dbReference type="EMBL" id="JFFI01002729">
    <property type="protein sequence ID" value="KXH25919.1"/>
    <property type="molecule type" value="Genomic_DNA"/>
</dbReference>
<proteinExistence type="predicted"/>
<reference evidence="3 4" key="1">
    <citation type="submission" date="2014-02" db="EMBL/GenBank/DDBJ databases">
        <title>The genome sequence of Colletotrichum salicis CBS 607.94.</title>
        <authorList>
            <person name="Baroncelli R."/>
            <person name="Thon M.R."/>
        </authorList>
    </citation>
    <scope>NUCLEOTIDE SEQUENCE [LARGE SCALE GENOMIC DNA]</scope>
    <source>
        <strain evidence="3 4">CBS 607.94</strain>
    </source>
</reference>
<dbReference type="AlphaFoldDB" id="A0A135RQT9"/>
<feature type="region of interest" description="Disordered" evidence="1">
    <location>
        <begin position="158"/>
        <end position="294"/>
    </location>
</feature>
<dbReference type="STRING" id="1209931.A0A135RQT9"/>
<dbReference type="InterPro" id="IPR010730">
    <property type="entry name" value="HET"/>
</dbReference>
<feature type="compositionally biased region" description="Basic residues" evidence="1">
    <location>
        <begin position="222"/>
        <end position="236"/>
    </location>
</feature>
<gene>
    <name evidence="3" type="ORF">CSAL01_04473</name>
</gene>
<name>A0A135RQT9_9PEZI</name>
<feature type="compositionally biased region" description="Low complexity" evidence="1">
    <location>
        <begin position="268"/>
        <end position="280"/>
    </location>
</feature>
<evidence type="ECO:0000259" key="2">
    <source>
        <dbReference type="Pfam" id="PF06985"/>
    </source>
</evidence>
<feature type="compositionally biased region" description="Polar residues" evidence="1">
    <location>
        <begin position="158"/>
        <end position="167"/>
    </location>
</feature>
<accession>A0A135RQT9</accession>
<dbReference type="Proteomes" id="UP000070121">
    <property type="component" value="Unassembled WGS sequence"/>
</dbReference>
<evidence type="ECO:0000313" key="3">
    <source>
        <dbReference type="EMBL" id="KXH25919.1"/>
    </source>
</evidence>
<organism evidence="3 4">
    <name type="scientific">Colletotrichum salicis</name>
    <dbReference type="NCBI Taxonomy" id="1209931"/>
    <lineage>
        <taxon>Eukaryota</taxon>
        <taxon>Fungi</taxon>
        <taxon>Dikarya</taxon>
        <taxon>Ascomycota</taxon>
        <taxon>Pezizomycotina</taxon>
        <taxon>Sordariomycetes</taxon>
        <taxon>Hypocreomycetidae</taxon>
        <taxon>Glomerellales</taxon>
        <taxon>Glomerellaceae</taxon>
        <taxon>Colletotrichum</taxon>
        <taxon>Colletotrichum acutatum species complex</taxon>
    </lineage>
</organism>
<comment type="caution">
    <text evidence="3">The sequence shown here is derived from an EMBL/GenBank/DDBJ whole genome shotgun (WGS) entry which is preliminary data.</text>
</comment>
<feature type="compositionally biased region" description="Basic and acidic residues" evidence="1">
    <location>
        <begin position="197"/>
        <end position="209"/>
    </location>
</feature>
<sequence length="634" mass="71306">MTRLLGRLDRKKATLTLLTQTLNLRSTQDIKTLLIQNQSTLNAAKQDVREPAAYYPEVPNFRPASPDSLDEGSVVGVSRNRDSVISTTEFDFDYDLINTKTYRRALQRYASVSARSNSSVEQRSDESPSMTPDLEPVMEEEAEVEDLINFSSDNFSFQTPLSRTTTLRPELEGIEVDTPPATPPKDVAQNKALSSTEHLEAVGSKKEGGSEPADPLDESKAKRSSSRRKLDRRSTRHLAAAEAAAEKFHRRRMHGKPGASADQEPEVSSTTSTGTLSRSVSFDESLADTMSQSSEKADKLRTRILAVREVGGTKGDREDFDQHEEAGELLVGGRWTEDTSGQGSQLQAPRLRLPLTCEPLRTSRSTRVVEILKFNKDNLEIFATLHQVTLCDTEKETTKYVALSYTLGHPVTFTEQWGPYSARPERTVAKAKLILVNPGDYRRMISDDNAISDCSWVDPSQLSEYEMTENLSDFLMSLTSRSEERGAHIPLIWIDAICIDRTNPQEKAVQIPLMGEIYAKSSAVYIWLGKHDRDLEGLFWIYRTLLPAIKERQKKSSSFQAFFQWLQTYGPGDGRLLEDLGLKPEKASLKDRWITYIMIFSTRSWFFRAWTLQEAVVVASNPVFLIGNDFHVLG</sequence>
<feature type="domain" description="Heterokaryon incompatibility" evidence="2">
    <location>
        <begin position="400"/>
        <end position="614"/>
    </location>
</feature>
<dbReference type="InterPro" id="IPR052895">
    <property type="entry name" value="HetReg/Transcr_Mod"/>
</dbReference>
<dbReference type="OrthoDB" id="5365701at2759"/>
<dbReference type="Pfam" id="PF06985">
    <property type="entry name" value="HET"/>
    <property type="match status" value="1"/>
</dbReference>
<evidence type="ECO:0000256" key="1">
    <source>
        <dbReference type="SAM" id="MobiDB-lite"/>
    </source>
</evidence>